<dbReference type="AlphaFoldDB" id="A0A0H2RMA4"/>
<proteinExistence type="inferred from homology"/>
<dbReference type="Proteomes" id="UP000053477">
    <property type="component" value="Unassembled WGS sequence"/>
</dbReference>
<keyword evidence="8" id="KW-0472">Membrane</keyword>
<accession>A0A0H2RMA4</accession>
<comment type="similarity">
    <text evidence="2">Belongs to the cytochrome P450 family.</text>
</comment>
<dbReference type="SUPFAM" id="SSF48264">
    <property type="entry name" value="Cytochrome P450"/>
    <property type="match status" value="1"/>
</dbReference>
<dbReference type="GO" id="GO:0020037">
    <property type="term" value="F:heme binding"/>
    <property type="evidence" value="ECO:0007669"/>
    <property type="project" value="InterPro"/>
</dbReference>
<feature type="transmembrane region" description="Helical" evidence="8">
    <location>
        <begin position="6"/>
        <end position="24"/>
    </location>
</feature>
<evidence type="ECO:0000256" key="5">
    <source>
        <dbReference type="ARBA" id="ARBA00023002"/>
    </source>
</evidence>
<dbReference type="Pfam" id="PF00067">
    <property type="entry name" value="p450"/>
    <property type="match status" value="1"/>
</dbReference>
<name>A0A0H2RMA4_9AGAM</name>
<evidence type="ECO:0000256" key="3">
    <source>
        <dbReference type="ARBA" id="ARBA00022617"/>
    </source>
</evidence>
<comment type="cofactor">
    <cofactor evidence="1">
        <name>heme</name>
        <dbReference type="ChEBI" id="CHEBI:30413"/>
    </cofactor>
</comment>
<keyword evidence="8" id="KW-0812">Transmembrane</keyword>
<keyword evidence="7" id="KW-0503">Monooxygenase</keyword>
<evidence type="ECO:0000256" key="1">
    <source>
        <dbReference type="ARBA" id="ARBA00001971"/>
    </source>
</evidence>
<evidence type="ECO:0000256" key="6">
    <source>
        <dbReference type="ARBA" id="ARBA00023004"/>
    </source>
</evidence>
<dbReference type="GO" id="GO:0016705">
    <property type="term" value="F:oxidoreductase activity, acting on paired donors, with incorporation or reduction of molecular oxygen"/>
    <property type="evidence" value="ECO:0007669"/>
    <property type="project" value="InterPro"/>
</dbReference>
<dbReference type="EMBL" id="KQ086251">
    <property type="protein sequence ID" value="KLO05956.1"/>
    <property type="molecule type" value="Genomic_DNA"/>
</dbReference>
<dbReference type="GO" id="GO:0004497">
    <property type="term" value="F:monooxygenase activity"/>
    <property type="evidence" value="ECO:0007669"/>
    <property type="project" value="UniProtKB-KW"/>
</dbReference>
<dbReference type="PANTHER" id="PTHR46300:SF7">
    <property type="entry name" value="P450, PUTATIVE (EUROFUNG)-RELATED"/>
    <property type="match status" value="1"/>
</dbReference>
<keyword evidence="10" id="KW-1185">Reference proteome</keyword>
<dbReference type="Gene3D" id="1.10.630.10">
    <property type="entry name" value="Cytochrome P450"/>
    <property type="match status" value="1"/>
</dbReference>
<keyword evidence="5" id="KW-0560">Oxidoreductase</keyword>
<reference evidence="9 10" key="1">
    <citation type="submission" date="2015-04" db="EMBL/GenBank/DDBJ databases">
        <title>Complete genome sequence of Schizopora paradoxa KUC8140, a cosmopolitan wood degrader in East Asia.</title>
        <authorList>
            <consortium name="DOE Joint Genome Institute"/>
            <person name="Min B."/>
            <person name="Park H."/>
            <person name="Jang Y."/>
            <person name="Kim J.-J."/>
            <person name="Kim K.H."/>
            <person name="Pangilinan J."/>
            <person name="Lipzen A."/>
            <person name="Riley R."/>
            <person name="Grigoriev I.V."/>
            <person name="Spatafora J.W."/>
            <person name="Choi I.-G."/>
        </authorList>
    </citation>
    <scope>NUCLEOTIDE SEQUENCE [LARGE SCALE GENOMIC DNA]</scope>
    <source>
        <strain evidence="9 10">KUC8140</strain>
    </source>
</reference>
<evidence type="ECO:0000256" key="8">
    <source>
        <dbReference type="SAM" id="Phobius"/>
    </source>
</evidence>
<keyword evidence="3" id="KW-0349">Heme</keyword>
<dbReference type="OrthoDB" id="1055148at2759"/>
<keyword evidence="8" id="KW-1133">Transmembrane helix</keyword>
<evidence type="ECO:0000256" key="4">
    <source>
        <dbReference type="ARBA" id="ARBA00022723"/>
    </source>
</evidence>
<keyword evidence="6" id="KW-0408">Iron</keyword>
<dbReference type="PANTHER" id="PTHR46300">
    <property type="entry name" value="P450, PUTATIVE (EUROFUNG)-RELATED-RELATED"/>
    <property type="match status" value="1"/>
</dbReference>
<dbReference type="GO" id="GO:0005506">
    <property type="term" value="F:iron ion binding"/>
    <property type="evidence" value="ECO:0007669"/>
    <property type="project" value="InterPro"/>
</dbReference>
<sequence>MPSYRTSLLDVYVVCASILSFILLRCWNRRHRFPLPPGPPRLPILGNMFQFPATRQWEKALDWGKTYGDMIYLEIAGKPMPIVNSHRVAVDLLTKRSANYSSRPQFVILQLTGWAWVTSLIPYGESLRKQRAIFHRFFLSREALNYGELQENECRLFLRRMLERPESYGSHVRCLIAGTVGLITYGHEVGGEDDRYIELGEKSGRVIGEAMDYLYLDFFPWNKHSL</sequence>
<dbReference type="InterPro" id="IPR050364">
    <property type="entry name" value="Cytochrome_P450_fung"/>
</dbReference>
<organism evidence="9 10">
    <name type="scientific">Schizopora paradoxa</name>
    <dbReference type="NCBI Taxonomy" id="27342"/>
    <lineage>
        <taxon>Eukaryota</taxon>
        <taxon>Fungi</taxon>
        <taxon>Dikarya</taxon>
        <taxon>Basidiomycota</taxon>
        <taxon>Agaricomycotina</taxon>
        <taxon>Agaricomycetes</taxon>
        <taxon>Hymenochaetales</taxon>
        <taxon>Schizoporaceae</taxon>
        <taxon>Schizopora</taxon>
    </lineage>
</organism>
<dbReference type="STRING" id="27342.A0A0H2RMA4"/>
<evidence type="ECO:0000256" key="7">
    <source>
        <dbReference type="ARBA" id="ARBA00023033"/>
    </source>
</evidence>
<evidence type="ECO:0000256" key="2">
    <source>
        <dbReference type="ARBA" id="ARBA00010617"/>
    </source>
</evidence>
<dbReference type="InParanoid" id="A0A0H2RMA4"/>
<dbReference type="InterPro" id="IPR036396">
    <property type="entry name" value="Cyt_P450_sf"/>
</dbReference>
<evidence type="ECO:0000313" key="9">
    <source>
        <dbReference type="EMBL" id="KLO05956.1"/>
    </source>
</evidence>
<protein>
    <submittedName>
        <fullName evidence="9">Cytochrome P450</fullName>
    </submittedName>
</protein>
<keyword evidence="4" id="KW-0479">Metal-binding</keyword>
<gene>
    <name evidence="9" type="ORF">SCHPADRAFT_883293</name>
</gene>
<dbReference type="InterPro" id="IPR001128">
    <property type="entry name" value="Cyt_P450"/>
</dbReference>
<evidence type="ECO:0000313" key="10">
    <source>
        <dbReference type="Proteomes" id="UP000053477"/>
    </source>
</evidence>